<reference evidence="2" key="2">
    <citation type="journal article" date="2020" name="Nat. Commun.">
        <title>Large-scale genome sequencing of mycorrhizal fungi provides insights into the early evolution of symbiotic traits.</title>
        <authorList>
            <person name="Miyauchi S."/>
            <person name="Kiss E."/>
            <person name="Kuo A."/>
            <person name="Drula E."/>
            <person name="Kohler A."/>
            <person name="Sanchez-Garcia M."/>
            <person name="Morin E."/>
            <person name="Andreopoulos B."/>
            <person name="Barry K.W."/>
            <person name="Bonito G."/>
            <person name="Buee M."/>
            <person name="Carver A."/>
            <person name="Chen C."/>
            <person name="Cichocki N."/>
            <person name="Clum A."/>
            <person name="Culley D."/>
            <person name="Crous P.W."/>
            <person name="Fauchery L."/>
            <person name="Girlanda M."/>
            <person name="Hayes R.D."/>
            <person name="Keri Z."/>
            <person name="LaButti K."/>
            <person name="Lipzen A."/>
            <person name="Lombard V."/>
            <person name="Magnuson J."/>
            <person name="Maillard F."/>
            <person name="Murat C."/>
            <person name="Nolan M."/>
            <person name="Ohm R.A."/>
            <person name="Pangilinan J."/>
            <person name="Pereira M.F."/>
            <person name="Perotto S."/>
            <person name="Peter M."/>
            <person name="Pfister S."/>
            <person name="Riley R."/>
            <person name="Sitrit Y."/>
            <person name="Stielow J.B."/>
            <person name="Szollosi G."/>
            <person name="Zifcakova L."/>
            <person name="Stursova M."/>
            <person name="Spatafora J.W."/>
            <person name="Tedersoo L."/>
            <person name="Vaario L.M."/>
            <person name="Yamada A."/>
            <person name="Yan M."/>
            <person name="Wang P."/>
            <person name="Xu J."/>
            <person name="Bruns T."/>
            <person name="Baldrian P."/>
            <person name="Vilgalys R."/>
            <person name="Dunand C."/>
            <person name="Henrissat B."/>
            <person name="Grigoriev I.V."/>
            <person name="Hibbett D."/>
            <person name="Nagy L.G."/>
            <person name="Martin F.M."/>
        </authorList>
    </citation>
    <scope>NUCLEOTIDE SEQUENCE</scope>
    <source>
        <strain evidence="2">Prilba</strain>
    </source>
</reference>
<reference evidence="2" key="1">
    <citation type="submission" date="2019-10" db="EMBL/GenBank/DDBJ databases">
        <authorList>
            <consortium name="DOE Joint Genome Institute"/>
            <person name="Kuo A."/>
            <person name="Miyauchi S."/>
            <person name="Kiss E."/>
            <person name="Drula E."/>
            <person name="Kohler A."/>
            <person name="Sanchez-Garcia M."/>
            <person name="Andreopoulos B."/>
            <person name="Barry K.W."/>
            <person name="Bonito G."/>
            <person name="Buee M."/>
            <person name="Carver A."/>
            <person name="Chen C."/>
            <person name="Cichocki N."/>
            <person name="Clum A."/>
            <person name="Culley D."/>
            <person name="Crous P.W."/>
            <person name="Fauchery L."/>
            <person name="Girlanda M."/>
            <person name="Hayes R."/>
            <person name="Keri Z."/>
            <person name="LaButti K."/>
            <person name="Lipzen A."/>
            <person name="Lombard V."/>
            <person name="Magnuson J."/>
            <person name="Maillard F."/>
            <person name="Morin E."/>
            <person name="Murat C."/>
            <person name="Nolan M."/>
            <person name="Ohm R."/>
            <person name="Pangilinan J."/>
            <person name="Pereira M."/>
            <person name="Perotto S."/>
            <person name="Peter M."/>
            <person name="Riley R."/>
            <person name="Sitrit Y."/>
            <person name="Stielow B."/>
            <person name="Szollosi G."/>
            <person name="Zifcakova L."/>
            <person name="Stursova M."/>
            <person name="Spatafora J.W."/>
            <person name="Tedersoo L."/>
            <person name="Vaario L.-M."/>
            <person name="Yamada A."/>
            <person name="Yan M."/>
            <person name="Wang P."/>
            <person name="Xu J."/>
            <person name="Bruns T."/>
            <person name="Baldrian P."/>
            <person name="Vilgalys R."/>
            <person name="Henrissat B."/>
            <person name="Grigoriev I.V."/>
            <person name="Hibbett D."/>
            <person name="Nagy L.G."/>
            <person name="Martin F.M."/>
        </authorList>
    </citation>
    <scope>NUCLEOTIDE SEQUENCE</scope>
    <source>
        <strain evidence="2">Prilba</strain>
    </source>
</reference>
<dbReference type="Gene3D" id="1.20.1280.50">
    <property type="match status" value="1"/>
</dbReference>
<evidence type="ECO:0000256" key="1">
    <source>
        <dbReference type="SAM" id="MobiDB-lite"/>
    </source>
</evidence>
<feature type="region of interest" description="Disordered" evidence="1">
    <location>
        <begin position="21"/>
        <end position="53"/>
    </location>
</feature>
<proteinExistence type="predicted"/>
<dbReference type="AlphaFoldDB" id="A0A9P5MSQ7"/>
<evidence type="ECO:0000313" key="2">
    <source>
        <dbReference type="EMBL" id="KAF8477818.1"/>
    </source>
</evidence>
<feature type="compositionally biased region" description="Basic and acidic residues" evidence="1">
    <location>
        <begin position="36"/>
        <end position="52"/>
    </location>
</feature>
<evidence type="ECO:0000313" key="3">
    <source>
        <dbReference type="Proteomes" id="UP000759537"/>
    </source>
</evidence>
<comment type="caution">
    <text evidence="2">The sequence shown here is derived from an EMBL/GenBank/DDBJ whole genome shotgun (WGS) entry which is preliminary data.</text>
</comment>
<dbReference type="Proteomes" id="UP000759537">
    <property type="component" value="Unassembled WGS sequence"/>
</dbReference>
<evidence type="ECO:0008006" key="4">
    <source>
        <dbReference type="Google" id="ProtNLM"/>
    </source>
</evidence>
<dbReference type="EMBL" id="WHVB01000013">
    <property type="protein sequence ID" value="KAF8477818.1"/>
    <property type="molecule type" value="Genomic_DNA"/>
</dbReference>
<accession>A0A9P5MSQ7</accession>
<keyword evidence="3" id="KW-1185">Reference proteome</keyword>
<dbReference type="OrthoDB" id="3239507at2759"/>
<sequence>MQVDEKFREAIDLLSGFEKDFPSMDPTSDPNIGRSVTRENLEGKMSDSDKSDSPSTILYALKKYLHAKPMGNEWPKLTRVVKFHLLRTPPDAHPIVVTQMLSDSSSLQEILWNFCRFKDQKERLTLRDNPHFYVELPTSPEAYGDSVQIDPTVDFRSANKFYVLIDKPKHAYIMTDRESQPFGNFWCPNDAIVFKDVCGRLRGEGVVKASLRGTHCGFCERIQVSTVPVVSRNRHELQPIITEGCPWTGWKCSIGCLLVHGSDDIGLEVCTGRATPDTRADGLLLVPLPPTSEQPGYSVAYRTHIHMLDNKSLLQIFSQYRLNHKENWDVRHRWRKLAHVCRRWRHLIYDPWSHLDLSLILTNDSPSLDTLSHLPPIPLIIDYSDKTRALERKDEDNIHLGLQQHGRIRQIVLRAPSSSLRIWLELMNRPFPRLADLLLLSTTIDEINLMLPKTFQAPDLRRLALHGIGFSAGLSFLSSFIALSTLSLTHIGASCYFSPGHLVTQLEGLPRLEELSIGFAIPISLPSGEGEPLLAPIPPVTLPTLRQLTFRGVDIYLENLVAQINTPLLKRLSLTFFFDLAFTLVNLTEFIHRTEGFGCLIAQVIFNKDGVSIYAGYYEQQSVGKLSLHVNCERLDWQIDSVTQVCIALGNVLSAVEVLTLDLNVDGMPSNWENALDSVMWHELLLPFTRVKKLHIGSSLTVELSQALESAVGGLALGLLPELQELGLDNRRAKKAFFAFVEFRKSVGRPIRLLVKGRQGRTRGSRNA</sequence>
<protein>
    <recommendedName>
        <fullName evidence="4">F-box domain-containing protein</fullName>
    </recommendedName>
</protein>
<organism evidence="2 3">
    <name type="scientific">Russula ochroleuca</name>
    <dbReference type="NCBI Taxonomy" id="152965"/>
    <lineage>
        <taxon>Eukaryota</taxon>
        <taxon>Fungi</taxon>
        <taxon>Dikarya</taxon>
        <taxon>Basidiomycota</taxon>
        <taxon>Agaricomycotina</taxon>
        <taxon>Agaricomycetes</taxon>
        <taxon>Russulales</taxon>
        <taxon>Russulaceae</taxon>
        <taxon>Russula</taxon>
    </lineage>
</organism>
<name>A0A9P5MSQ7_9AGAM</name>
<gene>
    <name evidence="2" type="ORF">DFH94DRAFT_93630</name>
</gene>